<feature type="transmembrane region" description="Helical" evidence="3">
    <location>
        <begin position="62"/>
        <end position="83"/>
    </location>
</feature>
<dbReference type="NCBIfam" id="TIGR02302">
    <property type="entry name" value="aProt_lowcomp"/>
    <property type="match status" value="1"/>
</dbReference>
<feature type="compositionally biased region" description="Low complexity" evidence="2">
    <location>
        <begin position="677"/>
        <end position="689"/>
    </location>
</feature>
<organism evidence="4 5">
    <name type="scientific">Terrihabitans rhizophilus</name>
    <dbReference type="NCBI Taxonomy" id="3092662"/>
    <lineage>
        <taxon>Bacteria</taxon>
        <taxon>Pseudomonadati</taxon>
        <taxon>Pseudomonadota</taxon>
        <taxon>Alphaproteobacteria</taxon>
        <taxon>Hyphomicrobiales</taxon>
        <taxon>Terrihabitans</taxon>
    </lineage>
</organism>
<keyword evidence="3" id="KW-0472">Membrane</keyword>
<feature type="transmembrane region" description="Helical" evidence="3">
    <location>
        <begin position="32"/>
        <end position="56"/>
    </location>
</feature>
<feature type="region of interest" description="Disordered" evidence="2">
    <location>
        <begin position="658"/>
        <end position="853"/>
    </location>
</feature>
<keyword evidence="3" id="KW-1133">Transmembrane helix</keyword>
<feature type="compositionally biased region" description="Basic and acidic residues" evidence="2">
    <location>
        <begin position="819"/>
        <end position="853"/>
    </location>
</feature>
<proteinExistence type="predicted"/>
<dbReference type="RefSeq" id="WP_319844903.1">
    <property type="nucleotide sequence ID" value="NZ_JAXAFJ010000007.1"/>
</dbReference>
<feature type="region of interest" description="Disordered" evidence="2">
    <location>
        <begin position="257"/>
        <end position="285"/>
    </location>
</feature>
<gene>
    <name evidence="4" type="ORF">SCD90_11945</name>
</gene>
<keyword evidence="5" id="KW-1185">Reference proteome</keyword>
<comment type="caution">
    <text evidence="4">The sequence shown here is derived from an EMBL/GenBank/DDBJ whole genome shotgun (WGS) entry which is preliminary data.</text>
</comment>
<feature type="transmembrane region" description="Helical" evidence="3">
    <location>
        <begin position="157"/>
        <end position="176"/>
    </location>
</feature>
<evidence type="ECO:0000256" key="2">
    <source>
        <dbReference type="SAM" id="MobiDB-lite"/>
    </source>
</evidence>
<dbReference type="InterPro" id="IPR012683">
    <property type="entry name" value="CHP02302_TM"/>
</dbReference>
<feature type="compositionally biased region" description="Polar residues" evidence="2">
    <location>
        <begin position="663"/>
        <end position="673"/>
    </location>
</feature>
<evidence type="ECO:0000313" key="5">
    <source>
        <dbReference type="Proteomes" id="UP001274321"/>
    </source>
</evidence>
<evidence type="ECO:0000256" key="3">
    <source>
        <dbReference type="SAM" id="Phobius"/>
    </source>
</evidence>
<reference evidence="4 5" key="1">
    <citation type="submission" date="2023-11" db="EMBL/GenBank/DDBJ databases">
        <authorList>
            <person name="Bao R."/>
        </authorList>
    </citation>
    <scope>NUCLEOTIDE SEQUENCE [LARGE SCALE GENOMIC DNA]</scope>
    <source>
        <strain evidence="4 5">PJ23</strain>
    </source>
</reference>
<evidence type="ECO:0000313" key="4">
    <source>
        <dbReference type="EMBL" id="MDX6806777.1"/>
    </source>
</evidence>
<protein>
    <submittedName>
        <fullName evidence="4">TIGR02302 family protein</fullName>
    </submittedName>
</protein>
<keyword evidence="1" id="KW-0175">Coiled coil</keyword>
<evidence type="ECO:0000256" key="1">
    <source>
        <dbReference type="SAM" id="Coils"/>
    </source>
</evidence>
<feature type="compositionally biased region" description="Low complexity" evidence="2">
    <location>
        <begin position="257"/>
        <end position="282"/>
    </location>
</feature>
<dbReference type="EMBL" id="JAXAFJ010000007">
    <property type="protein sequence ID" value="MDX6806777.1"/>
    <property type="molecule type" value="Genomic_DNA"/>
</dbReference>
<accession>A0ABU4RPM5</accession>
<feature type="compositionally biased region" description="Low complexity" evidence="2">
    <location>
        <begin position="777"/>
        <end position="791"/>
    </location>
</feature>
<dbReference type="Pfam" id="PF13779">
    <property type="entry name" value="DUF4175"/>
    <property type="match status" value="1"/>
</dbReference>
<name>A0ABU4RPM5_9HYPH</name>
<dbReference type="Proteomes" id="UP001274321">
    <property type="component" value="Unassembled WGS sequence"/>
</dbReference>
<keyword evidence="3" id="KW-0812">Transmembrane</keyword>
<sequence length="853" mass="92122">MTEAPLPPRSSGPGPDLDRLLRRARLALLWEAAWPPVALAGALVLLFLAISWLGLWEAAPRAVRIIGVLAFAGALGAALYPLLRLRVPTQAQLLARIDRASGQAHRPATTLAEPLSNEAQDPVTRALWDAHRTRTARTAYGLNHGGVHPRVAQRDPWALRFLAVLVAVVGFAAAGGDHLSGVRAAFDWSGTSLAAAPPRLDAWVTPPGYTGRPPVFLTAGKPVEDGAAAIVEGEESFRVPAGSILVIRTSGGEARVEAGAGARPVENDAAATPRGTTPPAAGVRQSQYALDRDATVTAHADGSAPYAWRFAVVPDAAPTIAFTAPPGFNDRGALLLGYRAGDDYGLTGATAQVERVAADPREDTVPARPLYGPPDIRLALPATRGGSGEASTIYDGLEHPWAGARVAMTLVARDEAGQEGRSETLEAVLPARAFSHPVAKALIEQRRILALDARARERVAGAIDALSLYPDKFSTVSGVYLGLRAGYWRVTKARNDDELRSAADYLWEMAVALEEGDLQGLDRELKDAEQALRDALERNAPDEEIKRLMDELRAALGRFMEEFARRMEQQPQRQTAMPPNARVLTPEDLKRMMDQLENRALSGDKQSAKDMLAQLRDMLENLQRGQTAQGQSGEGEQDPQSQALDELGRMIREQSELRDRTFQQRQDGNGQQEGQKRPGQQGKNGQQPGAGELSQQQGALRQRLQELMRQMEGQGLEGEGSLGEAGEAMGRAQGQLGQGNAEGAVGQQGQALDALRQGARSMAERMQQGEGQGQGQAQGQQPGRRGQAAQGEDTDPLGRPTRNRRYDPGSSVRVPGEIEAQRARRVLEELRRRVGEPSRPQEELDYLDRLLRD</sequence>
<feature type="coiled-coil region" evidence="1">
    <location>
        <begin position="511"/>
        <end position="538"/>
    </location>
</feature>